<protein>
    <submittedName>
        <fullName evidence="2">Uncharacterized protein</fullName>
    </submittedName>
</protein>
<dbReference type="EMBL" id="SOSA01001485">
    <property type="protein sequence ID" value="THC87108.1"/>
    <property type="molecule type" value="Genomic_DNA"/>
</dbReference>
<proteinExistence type="predicted"/>
<feature type="compositionally biased region" description="Basic and acidic residues" evidence="1">
    <location>
        <begin position="67"/>
        <end position="95"/>
    </location>
</feature>
<accession>A0A4S3IZU9</accession>
<dbReference type="STRING" id="1220188.A0A4S3IZU9"/>
<evidence type="ECO:0000313" key="3">
    <source>
        <dbReference type="Proteomes" id="UP000308092"/>
    </source>
</evidence>
<feature type="region of interest" description="Disordered" evidence="1">
    <location>
        <begin position="57"/>
        <end position="101"/>
    </location>
</feature>
<reference evidence="2 3" key="1">
    <citation type="submission" date="2019-03" db="EMBL/GenBank/DDBJ databases">
        <title>The genome sequence of a newly discovered highly antifungal drug resistant Aspergillus species, Aspergillus tanneri NIH 1004.</title>
        <authorList>
            <person name="Mounaud S."/>
            <person name="Singh I."/>
            <person name="Joardar V."/>
            <person name="Pakala S."/>
            <person name="Pakala S."/>
            <person name="Venepally P."/>
            <person name="Hoover J."/>
            <person name="Nierman W."/>
            <person name="Chung J."/>
            <person name="Losada L."/>
        </authorList>
    </citation>
    <scope>NUCLEOTIDE SEQUENCE [LARGE SCALE GENOMIC DNA]</scope>
    <source>
        <strain evidence="2 3">NIH1004</strain>
    </source>
</reference>
<dbReference type="VEuPathDB" id="FungiDB:EYZ11_013445"/>
<sequence length="101" mass="11339">MHYQRARILINWKFLGTSKDTTRSNQCWSIVIEAALEIMRLQHRMAEESEVLDVFRPTGSVGSAKPAGKEPGHLELHKRLVERSKQGSHGSEGRTRKTGGA</sequence>
<gene>
    <name evidence="2" type="ORF">EYZ11_013445</name>
</gene>
<evidence type="ECO:0000313" key="2">
    <source>
        <dbReference type="EMBL" id="THC87108.1"/>
    </source>
</evidence>
<comment type="caution">
    <text evidence="2">The sequence shown here is derived from an EMBL/GenBank/DDBJ whole genome shotgun (WGS) entry which is preliminary data.</text>
</comment>
<dbReference type="Proteomes" id="UP000308092">
    <property type="component" value="Unassembled WGS sequence"/>
</dbReference>
<keyword evidence="3" id="KW-1185">Reference proteome</keyword>
<name>A0A4S3IZU9_9EURO</name>
<dbReference type="AlphaFoldDB" id="A0A4S3IZU9"/>
<organism evidence="2 3">
    <name type="scientific">Aspergillus tanneri</name>
    <dbReference type="NCBI Taxonomy" id="1220188"/>
    <lineage>
        <taxon>Eukaryota</taxon>
        <taxon>Fungi</taxon>
        <taxon>Dikarya</taxon>
        <taxon>Ascomycota</taxon>
        <taxon>Pezizomycotina</taxon>
        <taxon>Eurotiomycetes</taxon>
        <taxon>Eurotiomycetidae</taxon>
        <taxon>Eurotiales</taxon>
        <taxon>Aspergillaceae</taxon>
        <taxon>Aspergillus</taxon>
        <taxon>Aspergillus subgen. Circumdati</taxon>
    </lineage>
</organism>
<evidence type="ECO:0000256" key="1">
    <source>
        <dbReference type="SAM" id="MobiDB-lite"/>
    </source>
</evidence>